<dbReference type="AlphaFoldDB" id="A0A084VHG4"/>
<reference evidence="2" key="2">
    <citation type="submission" date="2020-05" db="UniProtKB">
        <authorList>
            <consortium name="EnsemblMetazoa"/>
        </authorList>
    </citation>
    <scope>IDENTIFICATION</scope>
</reference>
<organism evidence="1">
    <name type="scientific">Anopheles sinensis</name>
    <name type="common">Mosquito</name>
    <dbReference type="NCBI Taxonomy" id="74873"/>
    <lineage>
        <taxon>Eukaryota</taxon>
        <taxon>Metazoa</taxon>
        <taxon>Ecdysozoa</taxon>
        <taxon>Arthropoda</taxon>
        <taxon>Hexapoda</taxon>
        <taxon>Insecta</taxon>
        <taxon>Pterygota</taxon>
        <taxon>Neoptera</taxon>
        <taxon>Endopterygota</taxon>
        <taxon>Diptera</taxon>
        <taxon>Nematocera</taxon>
        <taxon>Culicoidea</taxon>
        <taxon>Culicidae</taxon>
        <taxon>Anophelinae</taxon>
        <taxon>Anopheles</taxon>
    </lineage>
</organism>
<sequence>MLNAVGFGGAGLSTFQKVEFPVVWKFCAGDGSNVYQQNAPHQHRKPLTRGIGGW</sequence>
<gene>
    <name evidence="1" type="ORF">ZHAS_00004539</name>
</gene>
<proteinExistence type="predicted"/>
<keyword evidence="3" id="KW-1185">Reference proteome</keyword>
<dbReference type="EMBL" id="ATLV01013171">
    <property type="status" value="NOT_ANNOTATED_CDS"/>
    <property type="molecule type" value="Genomic_DNA"/>
</dbReference>
<dbReference type="EMBL" id="KE524842">
    <property type="protein sequence ID" value="KFB37408.1"/>
    <property type="molecule type" value="Genomic_DNA"/>
</dbReference>
<evidence type="ECO:0000313" key="1">
    <source>
        <dbReference type="EMBL" id="KFB37408.1"/>
    </source>
</evidence>
<reference evidence="1 3" key="1">
    <citation type="journal article" date="2014" name="BMC Genomics">
        <title>Genome sequence of Anopheles sinensis provides insight into genetics basis of mosquito competence for malaria parasites.</title>
        <authorList>
            <person name="Zhou D."/>
            <person name="Zhang D."/>
            <person name="Ding G."/>
            <person name="Shi L."/>
            <person name="Hou Q."/>
            <person name="Ye Y."/>
            <person name="Xu Y."/>
            <person name="Zhou H."/>
            <person name="Xiong C."/>
            <person name="Li S."/>
            <person name="Yu J."/>
            <person name="Hong S."/>
            <person name="Yu X."/>
            <person name="Zou P."/>
            <person name="Chen C."/>
            <person name="Chang X."/>
            <person name="Wang W."/>
            <person name="Lv Y."/>
            <person name="Sun Y."/>
            <person name="Ma L."/>
            <person name="Shen B."/>
            <person name="Zhu C."/>
        </authorList>
    </citation>
    <scope>NUCLEOTIDE SEQUENCE [LARGE SCALE GENOMIC DNA]</scope>
</reference>
<name>A0A084VHG4_ANOSI</name>
<dbReference type="EnsemblMetazoa" id="ASIC004539-RA">
    <property type="protein sequence ID" value="ASIC004539-PA"/>
    <property type="gene ID" value="ASIC004539"/>
</dbReference>
<accession>A0A084VHG4</accession>
<evidence type="ECO:0000313" key="2">
    <source>
        <dbReference type="EnsemblMetazoa" id="ASIC004539-PA"/>
    </source>
</evidence>
<protein>
    <submittedName>
        <fullName evidence="1 2">PKD domain containing protein</fullName>
    </submittedName>
</protein>
<dbReference type="Proteomes" id="UP000030765">
    <property type="component" value="Unassembled WGS sequence"/>
</dbReference>
<evidence type="ECO:0000313" key="3">
    <source>
        <dbReference type="Proteomes" id="UP000030765"/>
    </source>
</evidence>
<dbReference type="VEuPathDB" id="VectorBase:ASIC004539"/>